<feature type="domain" description="DEUBAD" evidence="12">
    <location>
        <begin position="297"/>
        <end position="409"/>
    </location>
</feature>
<dbReference type="OrthoDB" id="515401at2759"/>
<dbReference type="Gene3D" id="3.30.50.10">
    <property type="entry name" value="Erythroid Transcription Factor GATA-1, subunit A"/>
    <property type="match status" value="1"/>
</dbReference>
<evidence type="ECO:0000259" key="11">
    <source>
        <dbReference type="PROSITE" id="PS50114"/>
    </source>
</evidence>
<feature type="compositionally biased region" description="Polar residues" evidence="10">
    <location>
        <begin position="519"/>
        <end position="534"/>
    </location>
</feature>
<dbReference type="SMART" id="SM00401">
    <property type="entry name" value="ZnF_GATA"/>
    <property type="match status" value="1"/>
</dbReference>
<proteinExistence type="predicted"/>
<keyword evidence="5" id="KW-0805">Transcription regulation</keyword>
<dbReference type="InterPro" id="IPR000679">
    <property type="entry name" value="Znf_GATA"/>
</dbReference>
<evidence type="ECO:0000256" key="5">
    <source>
        <dbReference type="ARBA" id="ARBA00023015"/>
    </source>
</evidence>
<evidence type="ECO:0000259" key="12">
    <source>
        <dbReference type="PROSITE" id="PS51916"/>
    </source>
</evidence>
<dbReference type="SUPFAM" id="SSF57716">
    <property type="entry name" value="Glucocorticoid receptor-like (DNA-binding domain)"/>
    <property type="match status" value="1"/>
</dbReference>
<keyword evidence="2" id="KW-0479">Metal-binding</keyword>
<evidence type="ECO:0000256" key="3">
    <source>
        <dbReference type="ARBA" id="ARBA00022771"/>
    </source>
</evidence>
<dbReference type="InterPro" id="IPR044867">
    <property type="entry name" value="DEUBAD_dom"/>
</dbReference>
<dbReference type="GO" id="GO:0006355">
    <property type="term" value="P:regulation of DNA-templated transcription"/>
    <property type="evidence" value="ECO:0007669"/>
    <property type="project" value="InterPro"/>
</dbReference>
<dbReference type="InterPro" id="IPR038108">
    <property type="entry name" value="RPN13_DEUBAD_sf"/>
</dbReference>
<dbReference type="CDD" id="cd00202">
    <property type="entry name" value="ZnF_GATA"/>
    <property type="match status" value="1"/>
</dbReference>
<dbReference type="GO" id="GO:0005634">
    <property type="term" value="C:nucleus"/>
    <property type="evidence" value="ECO:0007669"/>
    <property type="project" value="UniProtKB-SubCell"/>
</dbReference>
<dbReference type="PANTHER" id="PTHR46855">
    <property type="entry name" value="OSJNBB0038F03.10 PROTEIN"/>
    <property type="match status" value="1"/>
</dbReference>
<organism evidence="13 14">
    <name type="scientific">Momordica charantia</name>
    <name type="common">Bitter gourd</name>
    <name type="synonym">Balsam pear</name>
    <dbReference type="NCBI Taxonomy" id="3673"/>
    <lineage>
        <taxon>Eukaryota</taxon>
        <taxon>Viridiplantae</taxon>
        <taxon>Streptophyta</taxon>
        <taxon>Embryophyta</taxon>
        <taxon>Tracheophyta</taxon>
        <taxon>Spermatophyta</taxon>
        <taxon>Magnoliopsida</taxon>
        <taxon>eudicotyledons</taxon>
        <taxon>Gunneridae</taxon>
        <taxon>Pentapetalae</taxon>
        <taxon>rosids</taxon>
        <taxon>fabids</taxon>
        <taxon>Cucurbitales</taxon>
        <taxon>Cucurbitaceae</taxon>
        <taxon>Momordiceae</taxon>
        <taxon>Momordica</taxon>
    </lineage>
</organism>
<evidence type="ECO:0000256" key="7">
    <source>
        <dbReference type="ARBA" id="ARBA00023163"/>
    </source>
</evidence>
<gene>
    <name evidence="14" type="primary">LOC111026112</name>
</gene>
<keyword evidence="6" id="KW-0238">DNA-binding</keyword>
<feature type="region of interest" description="Disordered" evidence="10">
    <location>
        <begin position="514"/>
        <end position="541"/>
    </location>
</feature>
<comment type="subcellular location">
    <subcellularLocation>
        <location evidence="1">Nucleus</location>
    </subcellularLocation>
</comment>
<sequence length="541" mass="60363">MGKHGPCCHCGVASTPLWRNGPPDKPVLCNACGSRWRTKGTLANYTPLHARADPDEYEDNRVSRVKSISINKNKEVKLLKRKLQQADGSIEWNFPDQCRGFHRVLDEDASNRSSSGSAISNTESCAHFSSADASDLTGPAQSIVWETMVPSRKRTCVSRPKQSPVEKLTKDLYSILHEQRSSYFSGTSEDDLLFESEKPMVSVEIGHGSILIKHPSSIAREEESEASSVSVDNKQYLVNEVHSPHSATVRVRGENKGMNFPTSRIGKMKNPSGSGVQQEQMKRDDSHLENLQILGNHNSPLCDVDINDVINFGEFGRQLTNEEQQQLMKYLPQVDVAELPETLKSMFDSSYFKENLTSFQQLLREGVFDVSFLGTKTEDCKTLKRLVLYNSSESKWVERYHQLKKCKNGCKGSFLSNANASASSNFMNVKRLRESYNQNIPEVKTIMKSPKRLVMKENKDPGENDGSCFSPRSLFALPPDGSSLMLESLNFAEASSDQDLLLDVRSNSSFPQAELLHPTSRSGGRQASTCSSSVHPHLVHH</sequence>
<evidence type="ECO:0000256" key="1">
    <source>
        <dbReference type="ARBA" id="ARBA00004123"/>
    </source>
</evidence>
<dbReference type="GO" id="GO:0043565">
    <property type="term" value="F:sequence-specific DNA binding"/>
    <property type="evidence" value="ECO:0007669"/>
    <property type="project" value="InterPro"/>
</dbReference>
<dbReference type="PROSITE" id="PS51916">
    <property type="entry name" value="DEUBAD"/>
    <property type="match status" value="1"/>
</dbReference>
<feature type="region of interest" description="Disordered" evidence="10">
    <location>
        <begin position="255"/>
        <end position="277"/>
    </location>
</feature>
<dbReference type="Proteomes" id="UP000504603">
    <property type="component" value="Unplaced"/>
</dbReference>
<evidence type="ECO:0000256" key="4">
    <source>
        <dbReference type="ARBA" id="ARBA00022833"/>
    </source>
</evidence>
<keyword evidence="4" id="KW-0862">Zinc</keyword>
<evidence type="ECO:0000256" key="9">
    <source>
        <dbReference type="PROSITE-ProRule" id="PRU00094"/>
    </source>
</evidence>
<keyword evidence="3 9" id="KW-0863">Zinc-finger</keyword>
<dbReference type="Gene3D" id="1.10.2020.20">
    <property type="match status" value="1"/>
</dbReference>
<keyword evidence="13" id="KW-1185">Reference proteome</keyword>
<dbReference type="PANTHER" id="PTHR46855:SF1">
    <property type="entry name" value="GATA TRANSCRIPTION FACTOR 26"/>
    <property type="match status" value="1"/>
</dbReference>
<dbReference type="InterPro" id="IPR013088">
    <property type="entry name" value="Znf_NHR/GATA"/>
</dbReference>
<evidence type="ECO:0000256" key="2">
    <source>
        <dbReference type="ARBA" id="ARBA00022723"/>
    </source>
</evidence>
<dbReference type="RefSeq" id="XP_022159799.1">
    <property type="nucleotide sequence ID" value="XM_022304107.1"/>
</dbReference>
<dbReference type="GO" id="GO:0008270">
    <property type="term" value="F:zinc ion binding"/>
    <property type="evidence" value="ECO:0007669"/>
    <property type="project" value="UniProtKB-KW"/>
</dbReference>
<accession>A0A6J1E3D5</accession>
<evidence type="ECO:0000256" key="10">
    <source>
        <dbReference type="SAM" id="MobiDB-lite"/>
    </source>
</evidence>
<reference evidence="14" key="1">
    <citation type="submission" date="2025-08" db="UniProtKB">
        <authorList>
            <consortium name="RefSeq"/>
        </authorList>
    </citation>
    <scope>IDENTIFICATION</scope>
    <source>
        <strain evidence="14">OHB3-1</strain>
    </source>
</reference>
<evidence type="ECO:0000256" key="8">
    <source>
        <dbReference type="ARBA" id="ARBA00023242"/>
    </source>
</evidence>
<feature type="domain" description="GATA-type" evidence="11">
    <location>
        <begin position="7"/>
        <end position="40"/>
    </location>
</feature>
<protein>
    <submittedName>
        <fullName evidence="14">GATA transcription factor 26</fullName>
    </submittedName>
</protein>
<evidence type="ECO:0000256" key="6">
    <source>
        <dbReference type="ARBA" id="ARBA00023125"/>
    </source>
</evidence>
<dbReference type="Pfam" id="PF00320">
    <property type="entry name" value="GATA"/>
    <property type="match status" value="1"/>
</dbReference>
<dbReference type="GeneID" id="111026112"/>
<evidence type="ECO:0000313" key="14">
    <source>
        <dbReference type="RefSeq" id="XP_022159799.1"/>
    </source>
</evidence>
<evidence type="ECO:0000313" key="13">
    <source>
        <dbReference type="Proteomes" id="UP000504603"/>
    </source>
</evidence>
<keyword evidence="7" id="KW-0804">Transcription</keyword>
<name>A0A6J1E3D5_MOMCH</name>
<dbReference type="Pfam" id="PF13919">
    <property type="entry name" value="ASXH"/>
    <property type="match status" value="1"/>
</dbReference>
<dbReference type="KEGG" id="mcha:111026112"/>
<dbReference type="PROSITE" id="PS50114">
    <property type="entry name" value="GATA_ZN_FINGER_2"/>
    <property type="match status" value="1"/>
</dbReference>
<dbReference type="AlphaFoldDB" id="A0A6J1E3D5"/>
<dbReference type="InterPro" id="IPR044589">
    <property type="entry name" value="GATA26/27"/>
</dbReference>
<dbReference type="InterPro" id="IPR028020">
    <property type="entry name" value="ASX_DEUBAD_dom"/>
</dbReference>
<keyword evidence="8" id="KW-0539">Nucleus</keyword>